<dbReference type="GO" id="GO:0051537">
    <property type="term" value="F:2 iron, 2 sulfur cluster binding"/>
    <property type="evidence" value="ECO:0007669"/>
    <property type="project" value="TreeGrafter"/>
</dbReference>
<evidence type="ECO:0000313" key="4">
    <source>
        <dbReference type="EMBL" id="SBT22447.1"/>
    </source>
</evidence>
<dbReference type="OrthoDB" id="9801228at2"/>
<dbReference type="SUPFAM" id="SSF89360">
    <property type="entry name" value="HesB-like domain"/>
    <property type="match status" value="1"/>
</dbReference>
<feature type="domain" description="Core" evidence="2">
    <location>
        <begin position="11"/>
        <end position="110"/>
    </location>
</feature>
<evidence type="ECO:0000313" key="5">
    <source>
        <dbReference type="Proteomes" id="UP000092840"/>
    </source>
</evidence>
<dbReference type="GO" id="GO:0016226">
    <property type="term" value="P:iron-sulfur cluster assembly"/>
    <property type="evidence" value="ECO:0007669"/>
    <property type="project" value="InterPro"/>
</dbReference>
<dbReference type="InterPro" id="IPR035903">
    <property type="entry name" value="HesB-like_dom_sf"/>
</dbReference>
<dbReference type="Proteomes" id="UP000092871">
    <property type="component" value="Unassembled WGS sequence"/>
</dbReference>
<dbReference type="GO" id="GO:0005829">
    <property type="term" value="C:cytosol"/>
    <property type="evidence" value="ECO:0007669"/>
    <property type="project" value="TreeGrafter"/>
</dbReference>
<evidence type="ECO:0000313" key="3">
    <source>
        <dbReference type="EMBL" id="SBT18067.1"/>
    </source>
</evidence>
<reference evidence="4 5" key="1">
    <citation type="submission" date="2016-06" db="EMBL/GenBank/DDBJ databases">
        <authorList>
            <person name="Rodrigo-Torres L."/>
            <person name="Arahal D.R."/>
        </authorList>
    </citation>
    <scope>NUCLEOTIDE SEQUENCE [LARGE SCALE GENOMIC DNA]</scope>
    <source>
        <strain evidence="4 5">CECT 5116</strain>
    </source>
</reference>
<dbReference type="EMBL" id="FLRB01000019">
    <property type="protein sequence ID" value="SBT22447.1"/>
    <property type="molecule type" value="Genomic_DNA"/>
</dbReference>
<dbReference type="NCBIfam" id="TIGR00049">
    <property type="entry name" value="iron-sulfur cluster assembly accessory protein"/>
    <property type="match status" value="1"/>
</dbReference>
<name>A0A1C3JSG0_9GAMM</name>
<keyword evidence="5" id="KW-1185">Reference proteome</keyword>
<organism evidence="3 6">
    <name type="scientific">Marinomonas gallaica</name>
    <dbReference type="NCBI Taxonomy" id="1806667"/>
    <lineage>
        <taxon>Bacteria</taxon>
        <taxon>Pseudomonadati</taxon>
        <taxon>Pseudomonadota</taxon>
        <taxon>Gammaproteobacteria</taxon>
        <taxon>Oceanospirillales</taxon>
        <taxon>Oceanospirillaceae</taxon>
        <taxon>Marinomonas</taxon>
    </lineage>
</organism>
<evidence type="ECO:0000259" key="2">
    <source>
        <dbReference type="Pfam" id="PF01521"/>
    </source>
</evidence>
<dbReference type="InterPro" id="IPR016092">
    <property type="entry name" value="ATAP"/>
</dbReference>
<proteinExistence type="inferred from homology"/>
<dbReference type="Pfam" id="PF01521">
    <property type="entry name" value="Fe-S_biosyn"/>
    <property type="match status" value="1"/>
</dbReference>
<dbReference type="Proteomes" id="UP000092840">
    <property type="component" value="Unassembled WGS sequence"/>
</dbReference>
<dbReference type="InterPro" id="IPR050322">
    <property type="entry name" value="Fe-S_cluster_asmbl/transfer"/>
</dbReference>
<sequence>MSTETFDPNQSVTLTDAARKFFASKLTAEASLVRLSTKESGCTGYAYVLDIVSAPEAGDAIMDFDGVKLAIDDQSLTLLQGTEIDLVKEGINQVVKFNNPNVIAECGCGESFSVN</sequence>
<protein>
    <submittedName>
        <fullName evidence="3">Iron-binding protein IscA</fullName>
    </submittedName>
</protein>
<dbReference type="AlphaFoldDB" id="A0A1C3JSG0"/>
<dbReference type="PANTHER" id="PTHR10072">
    <property type="entry name" value="IRON-SULFUR CLUSTER ASSEMBLY PROTEIN"/>
    <property type="match status" value="1"/>
</dbReference>
<dbReference type="EMBL" id="FLRA01000017">
    <property type="protein sequence ID" value="SBT18067.1"/>
    <property type="molecule type" value="Genomic_DNA"/>
</dbReference>
<evidence type="ECO:0000313" key="6">
    <source>
        <dbReference type="Proteomes" id="UP000092871"/>
    </source>
</evidence>
<dbReference type="RefSeq" id="WP_067036293.1">
    <property type="nucleotide sequence ID" value="NZ_FLRA01000017.1"/>
</dbReference>
<gene>
    <name evidence="3" type="primary">iscA</name>
    <name evidence="3" type="ORF">MGA5115_02186</name>
    <name evidence="4" type="ORF">MGA5116_03068</name>
</gene>
<reference evidence="3 6" key="2">
    <citation type="submission" date="2016-06" db="EMBL/GenBank/DDBJ databases">
        <authorList>
            <person name="Kjaerup R.B."/>
            <person name="Dalgaard T.S."/>
            <person name="Juul-Madsen H.R."/>
        </authorList>
    </citation>
    <scope>NUCLEOTIDE SEQUENCE [LARGE SCALE GENOMIC DNA]</scope>
    <source>
        <strain evidence="3 6">CECT 5115</strain>
    </source>
</reference>
<dbReference type="Gene3D" id="2.60.300.12">
    <property type="entry name" value="HesB-like domain"/>
    <property type="match status" value="1"/>
</dbReference>
<accession>A0A1C3JSG0</accession>
<dbReference type="PANTHER" id="PTHR10072:SF47">
    <property type="entry name" value="PROTEIN SUFA"/>
    <property type="match status" value="1"/>
</dbReference>
<dbReference type="InterPro" id="IPR000361">
    <property type="entry name" value="ATAP_core_dom"/>
</dbReference>
<evidence type="ECO:0000256" key="1">
    <source>
        <dbReference type="ARBA" id="ARBA00006718"/>
    </source>
</evidence>
<comment type="similarity">
    <text evidence="1">Belongs to the HesB/IscA family.</text>
</comment>